<comment type="caution">
    <text evidence="1">The sequence shown here is derived from an EMBL/GenBank/DDBJ whole genome shotgun (WGS) entry which is preliminary data.</text>
</comment>
<reference evidence="1" key="1">
    <citation type="submission" date="2020-11" db="EMBL/GenBank/DDBJ databases">
        <authorList>
            <consortium name="DOE Joint Genome Institute"/>
            <person name="Ahrendt S."/>
            <person name="Riley R."/>
            <person name="Andreopoulos W."/>
            <person name="LaButti K."/>
            <person name="Pangilinan J."/>
            <person name="Ruiz-duenas F.J."/>
            <person name="Barrasa J.M."/>
            <person name="Sanchez-Garcia M."/>
            <person name="Camarero S."/>
            <person name="Miyauchi S."/>
            <person name="Serrano A."/>
            <person name="Linde D."/>
            <person name="Babiker R."/>
            <person name="Drula E."/>
            <person name="Ayuso-Fernandez I."/>
            <person name="Pacheco R."/>
            <person name="Padilla G."/>
            <person name="Ferreira P."/>
            <person name="Barriuso J."/>
            <person name="Kellner H."/>
            <person name="Castanera R."/>
            <person name="Alfaro M."/>
            <person name="Ramirez L."/>
            <person name="Pisabarro A.G."/>
            <person name="Kuo A."/>
            <person name="Tritt A."/>
            <person name="Lipzen A."/>
            <person name="He G."/>
            <person name="Yan M."/>
            <person name="Ng V."/>
            <person name="Cullen D."/>
            <person name="Martin F."/>
            <person name="Rosso M.-N."/>
            <person name="Henrissat B."/>
            <person name="Hibbett D."/>
            <person name="Martinez A.T."/>
            <person name="Grigoriev I.V."/>
        </authorList>
    </citation>
    <scope>NUCLEOTIDE SEQUENCE</scope>
    <source>
        <strain evidence="1">AH 44721</strain>
    </source>
</reference>
<evidence type="ECO:0000313" key="1">
    <source>
        <dbReference type="EMBL" id="KAF8891563.1"/>
    </source>
</evidence>
<name>A0A9P5TLY6_GYMJU</name>
<dbReference type="Proteomes" id="UP000724874">
    <property type="component" value="Unassembled WGS sequence"/>
</dbReference>
<organism evidence="1 2">
    <name type="scientific">Gymnopilus junonius</name>
    <name type="common">Spectacular rustgill mushroom</name>
    <name type="synonym">Gymnopilus spectabilis subsp. junonius</name>
    <dbReference type="NCBI Taxonomy" id="109634"/>
    <lineage>
        <taxon>Eukaryota</taxon>
        <taxon>Fungi</taxon>
        <taxon>Dikarya</taxon>
        <taxon>Basidiomycota</taxon>
        <taxon>Agaricomycotina</taxon>
        <taxon>Agaricomycetes</taxon>
        <taxon>Agaricomycetidae</taxon>
        <taxon>Agaricales</taxon>
        <taxon>Agaricineae</taxon>
        <taxon>Hymenogastraceae</taxon>
        <taxon>Gymnopilus</taxon>
    </lineage>
</organism>
<dbReference type="EMBL" id="JADNYJ010000071">
    <property type="protein sequence ID" value="KAF8891563.1"/>
    <property type="molecule type" value="Genomic_DNA"/>
</dbReference>
<sequence>MLAVLFLISILFFPTNVKLAFILFFSFIDHHSAEDSIQLCQRIGITRRLFHCCCCHMHDPDFILSSYLSARRLHRRPETA</sequence>
<proteinExistence type="predicted"/>
<gene>
    <name evidence="1" type="ORF">CPB84DRAFT_1783942</name>
</gene>
<protein>
    <submittedName>
        <fullName evidence="1">Uncharacterized protein</fullName>
    </submittedName>
</protein>
<evidence type="ECO:0000313" key="2">
    <source>
        <dbReference type="Proteomes" id="UP000724874"/>
    </source>
</evidence>
<accession>A0A9P5TLY6</accession>
<keyword evidence="2" id="KW-1185">Reference proteome</keyword>
<dbReference type="AlphaFoldDB" id="A0A9P5TLY6"/>